<dbReference type="Gene3D" id="3.60.21.10">
    <property type="match status" value="1"/>
</dbReference>
<sequence>MFRFIHTSDLHLGKPFGRHGEDVRGRLRQARHGALNRLAQAARAQGAGVVLLAGDTFDQQTPAPAITRQALNAMAQEHDIRWVLMPGNHDSLAATELWQTIERDKPDNVITALTNAPLDLGGAYVLPAPCTTRNPGRDLTQEMAQPTPQGALRIGLGHGGIHDFASLGSVAADGPSGTIAPDRATQAGLDYLGLGDWHGQIKVTANTWYSGTPEPDSFKHAHGGTALAVSIAGAGAQPEVTIVPTGEIAWQRIALELTPLDDCNAALSEALPALATRRDTLLQVTAQGRLGVQQMQHLRRALVQVGPDFLSLSQDLDAVLLAHDATDLEAIDPSGGALRHAADALSAKAQDGDLSAADRRVAATALAQLFSFVAGEDA</sequence>
<dbReference type="SUPFAM" id="SSF56300">
    <property type="entry name" value="Metallo-dependent phosphatases"/>
    <property type="match status" value="1"/>
</dbReference>
<evidence type="ECO:0000313" key="2">
    <source>
        <dbReference type="EMBL" id="MBB3995140.1"/>
    </source>
</evidence>
<dbReference type="InterPro" id="IPR004843">
    <property type="entry name" value="Calcineurin-like_PHP"/>
</dbReference>
<dbReference type="PANTHER" id="PTHR30337:SF0">
    <property type="entry name" value="NUCLEASE SBCCD SUBUNIT D"/>
    <property type="match status" value="1"/>
</dbReference>
<keyword evidence="2" id="KW-0540">Nuclease</keyword>
<keyword evidence="2" id="KW-0269">Exonuclease</keyword>
<evidence type="ECO:0000313" key="3">
    <source>
        <dbReference type="Proteomes" id="UP000530268"/>
    </source>
</evidence>
<evidence type="ECO:0000259" key="1">
    <source>
        <dbReference type="Pfam" id="PF00149"/>
    </source>
</evidence>
<dbReference type="AlphaFoldDB" id="A0A7W6E5J6"/>
<reference evidence="2 3" key="1">
    <citation type="submission" date="2020-08" db="EMBL/GenBank/DDBJ databases">
        <title>Genomic Encyclopedia of Type Strains, Phase IV (KMG-IV): sequencing the most valuable type-strain genomes for metagenomic binning, comparative biology and taxonomic classification.</title>
        <authorList>
            <person name="Goeker M."/>
        </authorList>
    </citation>
    <scope>NUCLEOTIDE SEQUENCE [LARGE SCALE GENOMIC DNA]</scope>
    <source>
        <strain evidence="2 3">DSM 102234</strain>
    </source>
</reference>
<dbReference type="EMBL" id="JACIEI010000011">
    <property type="protein sequence ID" value="MBB3995140.1"/>
    <property type="molecule type" value="Genomic_DNA"/>
</dbReference>
<dbReference type="Proteomes" id="UP000530268">
    <property type="component" value="Unassembled WGS sequence"/>
</dbReference>
<dbReference type="GO" id="GO:0004527">
    <property type="term" value="F:exonuclease activity"/>
    <property type="evidence" value="ECO:0007669"/>
    <property type="project" value="UniProtKB-KW"/>
</dbReference>
<protein>
    <submittedName>
        <fullName evidence="2">DNA repair exonuclease SbcCD nuclease subunit</fullName>
    </submittedName>
</protein>
<organism evidence="2 3">
    <name type="scientific">Sulfitobacter undariae</name>
    <dbReference type="NCBI Taxonomy" id="1563671"/>
    <lineage>
        <taxon>Bacteria</taxon>
        <taxon>Pseudomonadati</taxon>
        <taxon>Pseudomonadota</taxon>
        <taxon>Alphaproteobacteria</taxon>
        <taxon>Rhodobacterales</taxon>
        <taxon>Roseobacteraceae</taxon>
        <taxon>Sulfitobacter</taxon>
    </lineage>
</organism>
<keyword evidence="3" id="KW-1185">Reference proteome</keyword>
<dbReference type="PANTHER" id="PTHR30337">
    <property type="entry name" value="COMPONENT OF ATP-DEPENDENT DSDNA EXONUCLEASE"/>
    <property type="match status" value="1"/>
</dbReference>
<dbReference type="RefSeq" id="WP_184566787.1">
    <property type="nucleotide sequence ID" value="NZ_JACIEI010000011.1"/>
</dbReference>
<keyword evidence="2" id="KW-0378">Hydrolase</keyword>
<dbReference type="Pfam" id="PF00149">
    <property type="entry name" value="Metallophos"/>
    <property type="match status" value="1"/>
</dbReference>
<feature type="domain" description="Calcineurin-like phosphoesterase" evidence="1">
    <location>
        <begin position="2"/>
        <end position="100"/>
    </location>
</feature>
<gene>
    <name evidence="2" type="ORF">GGR95_002791</name>
</gene>
<proteinExistence type="predicted"/>
<dbReference type="InterPro" id="IPR014577">
    <property type="entry name" value="UCP033093_metalloPase"/>
</dbReference>
<dbReference type="PIRSF" id="PIRSF033093">
    <property type="entry name" value="UCP_ML1119"/>
    <property type="match status" value="1"/>
</dbReference>
<dbReference type="InterPro" id="IPR050535">
    <property type="entry name" value="DNA_Repair-Maintenance_Comp"/>
</dbReference>
<name>A0A7W6E5J6_9RHOB</name>
<dbReference type="InterPro" id="IPR029052">
    <property type="entry name" value="Metallo-depent_PP-like"/>
</dbReference>
<comment type="caution">
    <text evidence="2">The sequence shown here is derived from an EMBL/GenBank/DDBJ whole genome shotgun (WGS) entry which is preliminary data.</text>
</comment>
<accession>A0A7W6E5J6</accession>